<keyword evidence="7" id="KW-1185">Reference proteome</keyword>
<dbReference type="PANTHER" id="PTHR17598:SF13">
    <property type="entry name" value="DNA POLYMERASE DELTA SUBUNIT 3"/>
    <property type="match status" value="1"/>
</dbReference>
<evidence type="ECO:0000256" key="1">
    <source>
        <dbReference type="ARBA" id="ARBA00004123"/>
    </source>
</evidence>
<organism evidence="6 7">
    <name type="scientific">Candidozyma haemuli</name>
    <dbReference type="NCBI Taxonomy" id="45357"/>
    <lineage>
        <taxon>Eukaryota</taxon>
        <taxon>Fungi</taxon>
        <taxon>Dikarya</taxon>
        <taxon>Ascomycota</taxon>
        <taxon>Saccharomycotina</taxon>
        <taxon>Pichiomycetes</taxon>
        <taxon>Metschnikowiaceae</taxon>
        <taxon>Candidozyma</taxon>
    </lineage>
</organism>
<feature type="region of interest" description="Disordered" evidence="5">
    <location>
        <begin position="136"/>
        <end position="412"/>
    </location>
</feature>
<feature type="compositionally biased region" description="Basic and acidic residues" evidence="5">
    <location>
        <begin position="139"/>
        <end position="163"/>
    </location>
</feature>
<feature type="compositionally biased region" description="Basic and acidic residues" evidence="5">
    <location>
        <begin position="281"/>
        <end position="312"/>
    </location>
</feature>
<proteinExistence type="predicted"/>
<sequence>MTMDITPDQVRYIAEQLESHSVSFNTVSRDLNLHTAQAKQVLYAYYSSNKEKLNALYVVTGVQGSKTVVKVVDNVDDGVMSEVFDKVNSKHIFSISQNKFSFSTSDIALEELRRPVDLENLDVYYEQGMIRGRPVKKASVKEGFRPRAEPAKPKPKPEPKKEAAPPPQAESKPKLQYQSRKEKPQPSLLSNYVSRKDEKKQKDAEKSGSTVDKRSRPDQGSGYQYKSRKLEKQQPKERVIVSHDTEDPEDEEPARKAPTTKTTDLNSLFLDDLSDFSDNDDTAKEAAQEKEEPIMVEEAAQHDPSAEEEKGAKATVAPSLPQDSSLRSLTSKSPTPQVAEPQDTAKDAPQEPETTVDEDGYIVTKKAPEPKKEPPKREVKKPAPATKKPTSSKKKSDGTKKQASLMSFFDRR</sequence>
<feature type="compositionally biased region" description="Basic and acidic residues" evidence="5">
    <location>
        <begin position="366"/>
        <end position="381"/>
    </location>
</feature>
<dbReference type="Proteomes" id="UP000244309">
    <property type="component" value="Unassembled WGS sequence"/>
</dbReference>
<dbReference type="PANTHER" id="PTHR17598">
    <property type="entry name" value="DNA POLYMERASE DELTA SUBUNIT 3"/>
    <property type="match status" value="1"/>
</dbReference>
<dbReference type="STRING" id="45357.A0A2V1AZT3"/>
<keyword evidence="4" id="KW-0539">Nucleus</keyword>
<evidence type="ECO:0000256" key="3">
    <source>
        <dbReference type="ARBA" id="ARBA00022705"/>
    </source>
</evidence>
<dbReference type="GO" id="GO:0006297">
    <property type="term" value="P:nucleotide-excision repair, DNA gap filling"/>
    <property type="evidence" value="ECO:0007669"/>
    <property type="project" value="TreeGrafter"/>
</dbReference>
<feature type="compositionally biased region" description="Polar residues" evidence="5">
    <location>
        <begin position="321"/>
        <end position="336"/>
    </location>
</feature>
<gene>
    <name evidence="6" type="ORF">CXQ85_004969</name>
</gene>
<dbReference type="GO" id="GO:1904161">
    <property type="term" value="P:DNA synthesis involved in UV-damage excision repair"/>
    <property type="evidence" value="ECO:0007669"/>
    <property type="project" value="TreeGrafter"/>
</dbReference>
<feature type="compositionally biased region" description="Basic and acidic residues" evidence="5">
    <location>
        <begin position="194"/>
        <end position="217"/>
    </location>
</feature>
<dbReference type="Gene3D" id="3.90.1030.20">
    <property type="entry name" value="DNA polymerase delta, p66 (Cdc27) subunit, wHTH domain"/>
    <property type="match status" value="1"/>
</dbReference>
<protein>
    <recommendedName>
        <fullName evidence="2">DNA polymerase delta subunit 3</fullName>
    </recommendedName>
</protein>
<dbReference type="InterPro" id="IPR041913">
    <property type="entry name" value="POLD3_sf"/>
</dbReference>
<evidence type="ECO:0000313" key="7">
    <source>
        <dbReference type="Proteomes" id="UP000244309"/>
    </source>
</evidence>
<dbReference type="GO" id="GO:0006271">
    <property type="term" value="P:DNA strand elongation involved in DNA replication"/>
    <property type="evidence" value="ECO:0007669"/>
    <property type="project" value="TreeGrafter"/>
</dbReference>
<dbReference type="InterPro" id="IPR019038">
    <property type="entry name" value="POLD3"/>
</dbReference>
<dbReference type="AlphaFoldDB" id="A0A2V1AZT3"/>
<evidence type="ECO:0000256" key="2">
    <source>
        <dbReference type="ARBA" id="ARBA00017589"/>
    </source>
</evidence>
<dbReference type="GO" id="GO:0043625">
    <property type="term" value="C:delta DNA polymerase complex"/>
    <property type="evidence" value="ECO:0007669"/>
    <property type="project" value="InterPro"/>
</dbReference>
<dbReference type="GO" id="GO:0003887">
    <property type="term" value="F:DNA-directed DNA polymerase activity"/>
    <property type="evidence" value="ECO:0007669"/>
    <property type="project" value="TreeGrafter"/>
</dbReference>
<dbReference type="GeneID" id="37010299"/>
<feature type="compositionally biased region" description="Basic and acidic residues" evidence="5">
    <location>
        <begin position="228"/>
        <end position="245"/>
    </location>
</feature>
<comment type="subcellular location">
    <subcellularLocation>
        <location evidence="1">Nucleus</location>
    </subcellularLocation>
</comment>
<comment type="caution">
    <text evidence="6">The sequence shown here is derived from an EMBL/GenBank/DDBJ whole genome shotgun (WGS) entry which is preliminary data.</text>
</comment>
<dbReference type="VEuPathDB" id="FungiDB:CXQ85_004969"/>
<dbReference type="Pfam" id="PF09507">
    <property type="entry name" value="CDC27"/>
    <property type="match status" value="1"/>
</dbReference>
<dbReference type="EMBL" id="PKFO01000008">
    <property type="protein sequence ID" value="PVH22401.1"/>
    <property type="molecule type" value="Genomic_DNA"/>
</dbReference>
<accession>A0A2V1AZT3</accession>
<evidence type="ECO:0000313" key="6">
    <source>
        <dbReference type="EMBL" id="PVH22401.1"/>
    </source>
</evidence>
<dbReference type="OrthoDB" id="514823at2759"/>
<dbReference type="RefSeq" id="XP_025343341.1">
    <property type="nucleotide sequence ID" value="XM_025488574.1"/>
</dbReference>
<evidence type="ECO:0000256" key="5">
    <source>
        <dbReference type="SAM" id="MobiDB-lite"/>
    </source>
</evidence>
<name>A0A2V1AZT3_9ASCO</name>
<keyword evidence="3" id="KW-0235">DNA replication</keyword>
<evidence type="ECO:0000256" key="4">
    <source>
        <dbReference type="ARBA" id="ARBA00023242"/>
    </source>
</evidence>
<reference evidence="6 7" key="1">
    <citation type="submission" date="2017-12" db="EMBL/GenBank/DDBJ databases">
        <title>Genome Sequence of a Multidrug-Resistant Candida haemulonii Isolate from a Patient with Chronic Leg Ulcers in Israel.</title>
        <authorList>
            <person name="Chow N.A."/>
            <person name="Gade L."/>
            <person name="Batra D."/>
            <person name="Rowe L.A."/>
            <person name="Ben-Ami R."/>
            <person name="Loparev V.N."/>
            <person name="Litvintseva A.P."/>
        </authorList>
    </citation>
    <scope>NUCLEOTIDE SEQUENCE [LARGE SCALE GENOMIC DNA]</scope>
    <source>
        <strain evidence="6 7">B11899</strain>
    </source>
</reference>